<dbReference type="EMBL" id="JALGAR010000004">
    <property type="protein sequence ID" value="MCI4659014.1"/>
    <property type="molecule type" value="Genomic_DNA"/>
</dbReference>
<gene>
    <name evidence="5" type="ORF">MQH31_14475</name>
</gene>
<evidence type="ECO:0000256" key="1">
    <source>
        <dbReference type="ARBA" id="ARBA00006515"/>
    </source>
</evidence>
<comment type="similarity">
    <text evidence="1">Belongs to the shaker potassium channel beta subunit family.</text>
</comment>
<dbReference type="Proteomes" id="UP001165341">
    <property type="component" value="Unassembled WGS sequence"/>
</dbReference>
<dbReference type="PANTHER" id="PTHR43150">
    <property type="entry name" value="HYPERKINETIC, ISOFORM M"/>
    <property type="match status" value="1"/>
</dbReference>
<accession>A0AA41QY60</accession>
<proteinExistence type="inferred from homology"/>
<feature type="domain" description="NADP-dependent oxidoreductase" evidence="4">
    <location>
        <begin position="16"/>
        <end position="318"/>
    </location>
</feature>
<dbReference type="SUPFAM" id="SSF51430">
    <property type="entry name" value="NAD(P)-linked oxidoreductase"/>
    <property type="match status" value="1"/>
</dbReference>
<dbReference type="InterPro" id="IPR036812">
    <property type="entry name" value="NAD(P)_OxRdtase_dom_sf"/>
</dbReference>
<name>A0AA41QY60_9MICO</name>
<dbReference type="PANTHER" id="PTHR43150:SF2">
    <property type="entry name" value="HYPERKINETIC, ISOFORM M"/>
    <property type="match status" value="1"/>
</dbReference>
<dbReference type="Pfam" id="PF00248">
    <property type="entry name" value="Aldo_ket_red"/>
    <property type="match status" value="1"/>
</dbReference>
<dbReference type="RefSeq" id="WP_243012645.1">
    <property type="nucleotide sequence ID" value="NZ_JALGAR010000004.1"/>
</dbReference>
<dbReference type="PRINTS" id="PR01577">
    <property type="entry name" value="KCNABCHANNEL"/>
</dbReference>
<evidence type="ECO:0000313" key="5">
    <source>
        <dbReference type="EMBL" id="MCI4659014.1"/>
    </source>
</evidence>
<keyword evidence="6" id="KW-1185">Reference proteome</keyword>
<dbReference type="CDD" id="cd19143">
    <property type="entry name" value="AKR_AKR6C1_2"/>
    <property type="match status" value="1"/>
</dbReference>
<dbReference type="InterPro" id="IPR005399">
    <property type="entry name" value="K_chnl_volt-dep_bsu_KCNAB-rel"/>
</dbReference>
<reference evidence="5" key="1">
    <citation type="submission" date="2022-03" db="EMBL/GenBank/DDBJ databases">
        <title>Cryobacterium sp. nov. strain ZS14-85, isolated from Antarctic soil.</title>
        <authorList>
            <person name="Li J."/>
            <person name="Niu G."/>
        </authorList>
    </citation>
    <scope>NUCLEOTIDE SEQUENCE</scope>
    <source>
        <strain evidence="5">ZS14-85</strain>
    </source>
</reference>
<dbReference type="Gene3D" id="3.20.20.100">
    <property type="entry name" value="NADP-dependent oxidoreductase domain"/>
    <property type="match status" value="1"/>
</dbReference>
<sequence>MEYRRLGKSGLQVSEVSLGSWVTFGKQVREDDALALMTLAYDSGINFFDNAEGYEAGASEALMGAALEKLGWDRDSYAVSSKVFWGGSKPTQRGLSRKHVTEACHAALKRLRVDYLDLYFCHRPDIDTPIEETVWAMHNLVTQGKVLYWGTSEWSAQQITEAHAVARALHITPPTMEQPQYNMFSRDKVEGEFLPLYDTFGLGTTIWSPLASGVLTGKYNDGVPADSRMNLPGYEWLRAEWESEAGRAKLEKVRRLATVASDAGLPLTHLALLWCLRNPRVSTVILGASKRAQLADNLAALDSKAALTPEVLAAIEEILGNEPSAPQRY</sequence>
<keyword evidence="3" id="KW-0560">Oxidoreductase</keyword>
<dbReference type="InterPro" id="IPR023210">
    <property type="entry name" value="NADP_OxRdtase_dom"/>
</dbReference>
<evidence type="ECO:0000259" key="4">
    <source>
        <dbReference type="Pfam" id="PF00248"/>
    </source>
</evidence>
<evidence type="ECO:0000256" key="3">
    <source>
        <dbReference type="ARBA" id="ARBA00023002"/>
    </source>
</evidence>
<dbReference type="AlphaFoldDB" id="A0AA41QY60"/>
<keyword evidence="2" id="KW-0521">NADP</keyword>
<organism evidence="5 6">
    <name type="scientific">Cryobacterium zhongshanensis</name>
    <dbReference type="NCBI Taxonomy" id="2928153"/>
    <lineage>
        <taxon>Bacteria</taxon>
        <taxon>Bacillati</taxon>
        <taxon>Actinomycetota</taxon>
        <taxon>Actinomycetes</taxon>
        <taxon>Micrococcales</taxon>
        <taxon>Microbacteriaceae</taxon>
        <taxon>Cryobacterium</taxon>
    </lineage>
</organism>
<protein>
    <submittedName>
        <fullName evidence="5">Aldo/keto reductase</fullName>
    </submittedName>
</protein>
<dbReference type="GO" id="GO:0016491">
    <property type="term" value="F:oxidoreductase activity"/>
    <property type="evidence" value="ECO:0007669"/>
    <property type="project" value="UniProtKB-KW"/>
</dbReference>
<evidence type="ECO:0000256" key="2">
    <source>
        <dbReference type="ARBA" id="ARBA00022857"/>
    </source>
</evidence>
<evidence type="ECO:0000313" key="6">
    <source>
        <dbReference type="Proteomes" id="UP001165341"/>
    </source>
</evidence>
<comment type="caution">
    <text evidence="5">The sequence shown here is derived from an EMBL/GenBank/DDBJ whole genome shotgun (WGS) entry which is preliminary data.</text>
</comment>